<evidence type="ECO:0000313" key="2">
    <source>
        <dbReference type="EMBL" id="GAK50378.1"/>
    </source>
</evidence>
<keyword evidence="2" id="KW-0418">Kinase</keyword>
<keyword evidence="3" id="KW-1185">Reference proteome</keyword>
<dbReference type="Gene3D" id="3.40.50.300">
    <property type="entry name" value="P-loop containing nucleotide triphosphate hydrolases"/>
    <property type="match status" value="1"/>
</dbReference>
<name>A0A0S6VSF4_9BACT</name>
<accession>A0A0S6VSF4</accession>
<dbReference type="GO" id="GO:0016301">
    <property type="term" value="F:kinase activity"/>
    <property type="evidence" value="ECO:0007669"/>
    <property type="project" value="UniProtKB-KW"/>
</dbReference>
<dbReference type="AlphaFoldDB" id="A0A0S6VSF4"/>
<gene>
    <name evidence="2" type="ORF">U14_01608</name>
</gene>
<organism evidence="2">
    <name type="scientific">Candidatus Moduliflexus flocculans</name>
    <dbReference type="NCBI Taxonomy" id="1499966"/>
    <lineage>
        <taxon>Bacteria</taxon>
        <taxon>Candidatus Moduliflexota</taxon>
        <taxon>Candidatus Moduliflexia</taxon>
        <taxon>Candidatus Moduliflexales</taxon>
        <taxon>Candidatus Moduliflexaceae</taxon>
    </lineage>
</organism>
<reference evidence="2" key="1">
    <citation type="journal article" date="2015" name="PeerJ">
        <title>First genomic representation of candidate bacterial phylum KSB3 points to enhanced environmental sensing as a trigger of wastewater bulking.</title>
        <authorList>
            <person name="Sekiguchi Y."/>
            <person name="Ohashi A."/>
            <person name="Parks D.H."/>
            <person name="Yamauchi T."/>
            <person name="Tyson G.W."/>
            <person name="Hugenholtz P."/>
        </authorList>
    </citation>
    <scope>NUCLEOTIDE SEQUENCE [LARGE SCALE GENOMIC DNA]</scope>
</reference>
<keyword evidence="2" id="KW-0808">Transferase</keyword>
<dbReference type="STRING" id="1499966.U14_01608"/>
<evidence type="ECO:0000259" key="1">
    <source>
        <dbReference type="Pfam" id="PF20702"/>
    </source>
</evidence>
<protein>
    <submittedName>
        <fullName evidence="2">Protein kinase domain-containing protein</fullName>
    </submittedName>
</protein>
<dbReference type="PANTHER" id="PTHR34301:SF8">
    <property type="entry name" value="ATPASE DOMAIN-CONTAINING PROTEIN"/>
    <property type="match status" value="1"/>
</dbReference>
<dbReference type="Proteomes" id="UP000030700">
    <property type="component" value="Unassembled WGS sequence"/>
</dbReference>
<dbReference type="InterPro" id="IPR027417">
    <property type="entry name" value="P-loop_NTPase"/>
</dbReference>
<proteinExistence type="predicted"/>
<evidence type="ECO:0000313" key="3">
    <source>
        <dbReference type="Proteomes" id="UP000030700"/>
    </source>
</evidence>
<feature type="domain" description="Novel STAND NTPase 2" evidence="1">
    <location>
        <begin position="176"/>
        <end position="340"/>
    </location>
</feature>
<dbReference type="EMBL" id="DF820456">
    <property type="protein sequence ID" value="GAK50378.1"/>
    <property type="molecule type" value="Genomic_DNA"/>
</dbReference>
<dbReference type="HOGENOM" id="CLU_584837_0_0_0"/>
<sequence length="467" mass="52865">MEICPFVYGRALRPEEFIDRHEEMRRLLGRLVTGQATALIGQPHIGKTSFLNYLLDKSSRHKIVGDKLDLSIFSYIDSQMLGQSFDQPAFWKHVLKPLTRRFAILHKQNQGAEKPVRRIEAGSAALALKRSSDDEHNLDPTPIFKAYITAESNQFGTFTLEQLFTVLGQQGWLFVLVLDEFDALLTHPVLNKTEFYGGLRSLASRCSGFTMVIASRHSLERLNQETQAINPHGSPYFNVFTEFRLGPLPEIHANTMINVAGERFGSLDRKFITRTSGLHPYLLQTAAAILWELHEEGTKGVERYQCAAEELSRQSQAHFADTWNTWTMAERKVITIIAMSQINGMLGERQFDWRKLAESIGDYSAELRTLKEAGIIVKTGDASWKITQEAFLWWWADKVRTITRDAADFDQWLCAQEMDGLFTKEECQEMNDAAKKMRDFLGKGASTLIENFAKGLSSGALKAIGMG</sequence>
<dbReference type="InterPro" id="IPR049051">
    <property type="entry name" value="nSTAND2"/>
</dbReference>
<dbReference type="Pfam" id="PF20702">
    <property type="entry name" value="nSTAND2"/>
    <property type="match status" value="1"/>
</dbReference>
<dbReference type="SUPFAM" id="SSF52540">
    <property type="entry name" value="P-loop containing nucleoside triphosphate hydrolases"/>
    <property type="match status" value="1"/>
</dbReference>
<dbReference type="PANTHER" id="PTHR34301">
    <property type="entry name" value="DNA-BINDING PROTEIN-RELATED"/>
    <property type="match status" value="1"/>
</dbReference>